<dbReference type="AlphaFoldDB" id="G7YK71"/>
<comment type="catalytic activity">
    <reaction evidence="1">
        <text>L-glutamyl-[protein] + S-adenosyl-L-methionine = [protein]-L-glutamate 5-O-methyl ester + S-adenosyl-L-homocysteine</text>
        <dbReference type="Rhea" id="RHEA:24452"/>
        <dbReference type="Rhea" id="RHEA-COMP:10208"/>
        <dbReference type="Rhea" id="RHEA-COMP:10311"/>
        <dbReference type="ChEBI" id="CHEBI:29973"/>
        <dbReference type="ChEBI" id="CHEBI:57856"/>
        <dbReference type="ChEBI" id="CHEBI:59789"/>
        <dbReference type="ChEBI" id="CHEBI:82795"/>
    </reaction>
</comment>
<gene>
    <name evidence="2" type="ORF">CLF_110068</name>
</gene>
<protein>
    <recommendedName>
        <fullName evidence="1">Sugar phosphate phosphatase</fullName>
        <ecNumber evidence="1">2.1.1.-</ecNumber>
        <ecNumber evidence="1">3.1.3.-</ecNumber>
    </recommendedName>
</protein>
<comment type="domain">
    <text evidence="1">Subfamily III proteins have a conserved RTxK motif about 40-50 residues from the C-terminus; the threonine may be replaced by serine or cysteine.</text>
</comment>
<comment type="function">
    <text evidence="1">Metal-dependent phosphatase that shows phosphatase activity against several substrates, including fructose-1-phosphate and fructose-6-phosphate. Its preference for fructose-1-phosphate, a strong glycating agent that causes DNA damage rather than a canonical yeast metabolite, suggests a damage-control function in hexose phosphate metabolism. Has also been shown to have O-methyltransferase activity that methylates glutamate residues of target proteins to form gamma-glutamyl methyl ester residues. Possibly methylates PCNA, suggesting it is involved in the DNA damage response.</text>
</comment>
<keyword evidence="1" id="KW-0479">Metal-binding</keyword>
<proteinExistence type="inferred from homology"/>
<comment type="similarity">
    <text evidence="1">Belongs to the damage-control phosphatase family. Sugar phosphate phosphatase III subfamily.</text>
</comment>
<dbReference type="InterPro" id="IPR039763">
    <property type="entry name" value="ARMT1"/>
</dbReference>
<dbReference type="GO" id="GO:0005634">
    <property type="term" value="C:nucleus"/>
    <property type="evidence" value="ECO:0007669"/>
    <property type="project" value="TreeGrafter"/>
</dbReference>
<dbReference type="PANTHER" id="PTHR12260">
    <property type="entry name" value="DAMAGE-CONTROL PHOSPHATASE ARMT1"/>
    <property type="match status" value="1"/>
</dbReference>
<reference evidence="2" key="1">
    <citation type="journal article" date="2011" name="Genome Biol.">
        <title>The draft genome of the carcinogenic human liver fluke Clonorchis sinensis.</title>
        <authorList>
            <person name="Wang X."/>
            <person name="Chen W."/>
            <person name="Huang Y."/>
            <person name="Sun J."/>
            <person name="Men J."/>
            <person name="Liu H."/>
            <person name="Luo F."/>
            <person name="Guo L."/>
            <person name="Lv X."/>
            <person name="Deng C."/>
            <person name="Zhou C."/>
            <person name="Fan Y."/>
            <person name="Li X."/>
            <person name="Huang L."/>
            <person name="Hu Y."/>
            <person name="Liang C."/>
            <person name="Hu X."/>
            <person name="Xu J."/>
            <person name="Yu X."/>
        </authorList>
    </citation>
    <scope>NUCLEOTIDE SEQUENCE [LARGE SCALE GENOMIC DNA]</scope>
    <source>
        <strain evidence="2">Henan</strain>
    </source>
</reference>
<dbReference type="EC" id="2.1.1.-" evidence="1"/>
<comment type="catalytic activity">
    <reaction evidence="1">
        <text>beta-D-fructose 1-phosphate + H2O = D-fructose + phosphate</text>
        <dbReference type="Rhea" id="RHEA:35603"/>
        <dbReference type="ChEBI" id="CHEBI:15377"/>
        <dbReference type="ChEBI" id="CHEBI:37721"/>
        <dbReference type="ChEBI" id="CHEBI:43474"/>
        <dbReference type="ChEBI" id="CHEBI:138881"/>
    </reaction>
</comment>
<dbReference type="GO" id="GO:0006974">
    <property type="term" value="P:DNA damage response"/>
    <property type="evidence" value="ECO:0007669"/>
    <property type="project" value="TreeGrafter"/>
</dbReference>
<dbReference type="PANTHER" id="PTHR12260:SF6">
    <property type="entry name" value="DAMAGE-CONTROL PHOSPHATASE ARMT1"/>
    <property type="match status" value="1"/>
</dbReference>
<dbReference type="GO" id="GO:0046872">
    <property type="term" value="F:metal ion binding"/>
    <property type="evidence" value="ECO:0007669"/>
    <property type="project" value="UniProtKB-UniRule"/>
</dbReference>
<dbReference type="GO" id="GO:0008983">
    <property type="term" value="F:protein-glutamate O-methyltransferase activity"/>
    <property type="evidence" value="ECO:0007669"/>
    <property type="project" value="RHEA"/>
</dbReference>
<comment type="cofactor">
    <cofactor evidence="1">
        <name>Mn(2+)</name>
        <dbReference type="ChEBI" id="CHEBI:29035"/>
    </cofactor>
    <cofactor evidence="1">
        <name>Ni(2+)</name>
        <dbReference type="ChEBI" id="CHEBI:49786"/>
    </cofactor>
</comment>
<reference key="2">
    <citation type="submission" date="2011-10" db="EMBL/GenBank/DDBJ databases">
        <title>The genome and transcriptome sequence of Clonorchis sinensis provide insights into the carcinogenic liver fluke.</title>
        <authorList>
            <person name="Wang X."/>
            <person name="Huang Y."/>
            <person name="Chen W."/>
            <person name="Liu H."/>
            <person name="Guo L."/>
            <person name="Chen Y."/>
            <person name="Luo F."/>
            <person name="Zhou W."/>
            <person name="Sun J."/>
            <person name="Mao Q."/>
            <person name="Liang P."/>
            <person name="Zhou C."/>
            <person name="Tian Y."/>
            <person name="Men J."/>
            <person name="Lv X."/>
            <person name="Huang L."/>
            <person name="Zhou J."/>
            <person name="Hu Y."/>
            <person name="Li R."/>
            <person name="Zhang F."/>
            <person name="Lei H."/>
            <person name="Li X."/>
            <person name="Hu X."/>
            <person name="Liang C."/>
            <person name="Xu J."/>
            <person name="Wu Z."/>
            <person name="Yu X."/>
        </authorList>
    </citation>
    <scope>NUCLEOTIDE SEQUENCE</scope>
    <source>
        <strain>Henan</strain>
    </source>
</reference>
<comment type="catalytic activity">
    <reaction evidence="1">
        <text>beta-D-fructose 6-phosphate = dihydroxyacetone + D-glyceraldehyde 3-phosphate</text>
        <dbReference type="Rhea" id="RHEA:28002"/>
        <dbReference type="ChEBI" id="CHEBI:16016"/>
        <dbReference type="ChEBI" id="CHEBI:57634"/>
        <dbReference type="ChEBI" id="CHEBI:59776"/>
    </reaction>
</comment>
<keyword evidence="1" id="KW-0378">Hydrolase</keyword>
<name>G7YK71_CLOSI</name>
<dbReference type="EC" id="3.1.3.-" evidence="1"/>
<organism evidence="2 3">
    <name type="scientific">Clonorchis sinensis</name>
    <name type="common">Chinese liver fluke</name>
    <dbReference type="NCBI Taxonomy" id="79923"/>
    <lineage>
        <taxon>Eukaryota</taxon>
        <taxon>Metazoa</taxon>
        <taxon>Spiralia</taxon>
        <taxon>Lophotrochozoa</taxon>
        <taxon>Platyhelminthes</taxon>
        <taxon>Trematoda</taxon>
        <taxon>Digenea</taxon>
        <taxon>Opisthorchiida</taxon>
        <taxon>Opisthorchiata</taxon>
        <taxon>Opisthorchiidae</taxon>
        <taxon>Clonorchis</taxon>
    </lineage>
</organism>
<dbReference type="Proteomes" id="UP000008909">
    <property type="component" value="Unassembled WGS sequence"/>
</dbReference>
<keyword evidence="1" id="KW-0464">Manganese</keyword>
<keyword evidence="1" id="KW-0808">Transferase</keyword>
<dbReference type="GO" id="GO:0103026">
    <property type="term" value="F:fructose-1-phosphatase activity"/>
    <property type="evidence" value="ECO:0007669"/>
    <property type="project" value="RHEA"/>
</dbReference>
<evidence type="ECO:0000313" key="2">
    <source>
        <dbReference type="EMBL" id="GAA53353.1"/>
    </source>
</evidence>
<keyword evidence="1" id="KW-0489">Methyltransferase</keyword>
<sequence length="162" mass="17918">MLIGDLTYPVLPAHFTAGRWYVVNQLLSRYISPEFGDLNYRKLVGDRSWIPDNPQHKLNAFRAMQLGRTVSSDGLIDCKCTPVSESTSDSRKHPLGAPVDCRCHTGDSPSSPPLVIALRVAKADVAVGLSPEMLRKVTTESSDWWTLGRYGLVQLVSPLYFG</sequence>
<keyword evidence="3" id="KW-1185">Reference proteome</keyword>
<accession>G7YK71</accession>
<evidence type="ECO:0000313" key="3">
    <source>
        <dbReference type="Proteomes" id="UP000008909"/>
    </source>
</evidence>
<dbReference type="GO" id="GO:0032259">
    <property type="term" value="P:methylation"/>
    <property type="evidence" value="ECO:0007669"/>
    <property type="project" value="UniProtKB-KW"/>
</dbReference>
<evidence type="ECO:0000256" key="1">
    <source>
        <dbReference type="RuleBase" id="RU367030"/>
    </source>
</evidence>
<dbReference type="GO" id="GO:0097023">
    <property type="term" value="F:fructose 6-phosphate aldolase activity"/>
    <property type="evidence" value="ECO:0007669"/>
    <property type="project" value="RHEA"/>
</dbReference>
<dbReference type="EMBL" id="DF143476">
    <property type="protein sequence ID" value="GAA53353.1"/>
    <property type="molecule type" value="Genomic_DNA"/>
</dbReference>